<sequence length="153" mass="16527">MSGRADGDDTNRERILSRRRRGVEAYLARLVVLEHCDGLRALPERSTCAVLLADDLQEADSRARSGPRGLARRATTCSCGGPRVPARQLRRAAIGRDGDARVPTTFTAPLRDAITASKGRDGPTNTSFLDELRDLLPVVGHLSTSHCPTMHAG</sequence>
<keyword evidence="2" id="KW-1185">Reference proteome</keyword>
<evidence type="ECO:0000313" key="2">
    <source>
        <dbReference type="Proteomes" id="UP000053097"/>
    </source>
</evidence>
<evidence type="ECO:0000313" key="1">
    <source>
        <dbReference type="EMBL" id="EZA52099.1"/>
    </source>
</evidence>
<dbReference type="EMBL" id="KK107353">
    <property type="protein sequence ID" value="EZA52099.1"/>
    <property type="molecule type" value="Genomic_DNA"/>
</dbReference>
<reference evidence="1 2" key="1">
    <citation type="journal article" date="2014" name="Curr. Biol.">
        <title>The genome of the clonal raider ant Cerapachys biroi.</title>
        <authorList>
            <person name="Oxley P.R."/>
            <person name="Ji L."/>
            <person name="Fetter-Pruneda I."/>
            <person name="McKenzie S.K."/>
            <person name="Li C."/>
            <person name="Hu H."/>
            <person name="Zhang G."/>
            <person name="Kronauer D.J."/>
        </authorList>
    </citation>
    <scope>NUCLEOTIDE SEQUENCE [LARGE SCALE GENOMIC DNA]</scope>
</reference>
<dbReference type="Proteomes" id="UP000053097">
    <property type="component" value="Unassembled WGS sequence"/>
</dbReference>
<protein>
    <submittedName>
        <fullName evidence="1">Uncharacterized protein</fullName>
    </submittedName>
</protein>
<organism evidence="1 2">
    <name type="scientific">Ooceraea biroi</name>
    <name type="common">Clonal raider ant</name>
    <name type="synonym">Cerapachys biroi</name>
    <dbReference type="NCBI Taxonomy" id="2015173"/>
    <lineage>
        <taxon>Eukaryota</taxon>
        <taxon>Metazoa</taxon>
        <taxon>Ecdysozoa</taxon>
        <taxon>Arthropoda</taxon>
        <taxon>Hexapoda</taxon>
        <taxon>Insecta</taxon>
        <taxon>Pterygota</taxon>
        <taxon>Neoptera</taxon>
        <taxon>Endopterygota</taxon>
        <taxon>Hymenoptera</taxon>
        <taxon>Apocrita</taxon>
        <taxon>Aculeata</taxon>
        <taxon>Formicoidea</taxon>
        <taxon>Formicidae</taxon>
        <taxon>Dorylinae</taxon>
        <taxon>Ooceraea</taxon>
    </lineage>
</organism>
<proteinExistence type="predicted"/>
<dbReference type="AlphaFoldDB" id="A0A026WAS4"/>
<accession>A0A026WAS4</accession>
<gene>
    <name evidence="1" type="ORF">X777_09107</name>
</gene>
<name>A0A026WAS4_OOCBI</name>